<feature type="compositionally biased region" description="Acidic residues" evidence="5">
    <location>
        <begin position="93"/>
        <end position="102"/>
    </location>
</feature>
<evidence type="ECO:0000256" key="1">
    <source>
        <dbReference type="ARBA" id="ARBA00022490"/>
    </source>
</evidence>
<evidence type="ECO:0000256" key="3">
    <source>
        <dbReference type="ARBA" id="ARBA00022917"/>
    </source>
</evidence>
<dbReference type="GO" id="GO:0005852">
    <property type="term" value="C:eukaryotic translation initiation factor 3 complex"/>
    <property type="evidence" value="ECO:0007669"/>
    <property type="project" value="InterPro"/>
</dbReference>
<organism evidence="6">
    <name type="scientific">Phaffia rhodozyma</name>
    <name type="common">Yeast</name>
    <name type="synonym">Xanthophyllomyces dendrorhous</name>
    <dbReference type="NCBI Taxonomy" id="264483"/>
    <lineage>
        <taxon>Eukaryota</taxon>
        <taxon>Fungi</taxon>
        <taxon>Dikarya</taxon>
        <taxon>Basidiomycota</taxon>
        <taxon>Agaricomycotina</taxon>
        <taxon>Tremellomycetes</taxon>
        <taxon>Cystofilobasidiales</taxon>
        <taxon>Mrakiaceae</taxon>
        <taxon>Phaffia</taxon>
    </lineage>
</organism>
<dbReference type="PANTHER" id="PTHR21681:SF0">
    <property type="entry name" value="EUKARYOTIC TRANSLATION INITIATION FACTOR 3 SUBUNIT J"/>
    <property type="match status" value="1"/>
</dbReference>
<accession>A0A0F7SL80</accession>
<keyword evidence="3" id="KW-0648">Protein biosynthesis</keyword>
<dbReference type="Pfam" id="PF08597">
    <property type="entry name" value="eIF3_subunit"/>
    <property type="match status" value="1"/>
</dbReference>
<evidence type="ECO:0000313" key="6">
    <source>
        <dbReference type="EMBL" id="CED82211.1"/>
    </source>
</evidence>
<sequence>MSDWDASDNEETAAPIKPAVKSTSNTPPVIIPRKSRFAGEDEEESEGDDWDASDSDKKKVVAPTVVAPPKKKGTLKQRLAAKEAERARAIEAGDIDPEEELTPQERRRLEKQMELDADLANASDLLGDTTISSKPDASVGSLADAKPKTKADLEAFSARLYSEIYSKHSSNPLFAYFVEFHAKTLCETLKDSEVRKTASGLNALANIKQQEQRDKASGKKKTPAKGKPQLGGSKNISQADTRAYTDALDDGDDDDFM</sequence>
<protein>
    <recommendedName>
        <fullName evidence="4">Eukaryotic translation initiation factor 3 30 kDa subunit</fullName>
    </recommendedName>
</protein>
<evidence type="ECO:0000256" key="5">
    <source>
        <dbReference type="SAM" id="MobiDB-lite"/>
    </source>
</evidence>
<dbReference type="EMBL" id="LN483124">
    <property type="protein sequence ID" value="CED82211.1"/>
    <property type="molecule type" value="Genomic_DNA"/>
</dbReference>
<feature type="compositionally biased region" description="Acidic residues" evidence="5">
    <location>
        <begin position="1"/>
        <end position="11"/>
    </location>
</feature>
<evidence type="ECO:0000256" key="2">
    <source>
        <dbReference type="ARBA" id="ARBA00022540"/>
    </source>
</evidence>
<feature type="region of interest" description="Disordered" evidence="5">
    <location>
        <begin position="126"/>
        <end position="148"/>
    </location>
</feature>
<name>A0A0F7SL80_PHARH</name>
<feature type="compositionally biased region" description="Basic and acidic residues" evidence="5">
    <location>
        <begin position="80"/>
        <end position="91"/>
    </location>
</feature>
<dbReference type="Gene3D" id="1.10.246.60">
    <property type="entry name" value="Eukaryotic translation initiation factor 3 like domains"/>
    <property type="match status" value="1"/>
</dbReference>
<dbReference type="AlphaFoldDB" id="A0A0F7SL80"/>
<keyword evidence="2 6" id="KW-0396">Initiation factor</keyword>
<dbReference type="InterPro" id="IPR013906">
    <property type="entry name" value="eIF3j"/>
</dbReference>
<dbReference type="PANTHER" id="PTHR21681">
    <property type="entry name" value="EUKARYOTIC TRANSLATION INITIATION FACTOR 3 SUBUNIT J"/>
    <property type="match status" value="1"/>
</dbReference>
<feature type="compositionally biased region" description="Acidic residues" evidence="5">
    <location>
        <begin position="247"/>
        <end position="257"/>
    </location>
</feature>
<feature type="region of interest" description="Disordered" evidence="5">
    <location>
        <begin position="1"/>
        <end position="111"/>
    </location>
</feature>
<reference evidence="6" key="1">
    <citation type="submission" date="2014-08" db="EMBL/GenBank/DDBJ databases">
        <authorList>
            <person name="Sharma Rahul"/>
            <person name="Thines Marco"/>
        </authorList>
    </citation>
    <scope>NUCLEOTIDE SEQUENCE</scope>
</reference>
<dbReference type="InterPro" id="IPR023194">
    <property type="entry name" value="eIF3-like_dom_sf"/>
</dbReference>
<keyword evidence="1" id="KW-0963">Cytoplasm</keyword>
<feature type="region of interest" description="Disordered" evidence="5">
    <location>
        <begin position="205"/>
        <end position="257"/>
    </location>
</feature>
<feature type="compositionally biased region" description="Acidic residues" evidence="5">
    <location>
        <begin position="40"/>
        <end position="53"/>
    </location>
</feature>
<evidence type="ECO:0000256" key="4">
    <source>
        <dbReference type="ARBA" id="ARBA00029904"/>
    </source>
</evidence>
<dbReference type="GO" id="GO:0003743">
    <property type="term" value="F:translation initiation factor activity"/>
    <property type="evidence" value="ECO:0007669"/>
    <property type="project" value="UniProtKB-KW"/>
</dbReference>
<proteinExistence type="predicted"/>